<accession>A0A2C8FB95</accession>
<gene>
    <name evidence="3" type="ORF">DPRO_3138</name>
</gene>
<evidence type="ECO:0008006" key="5">
    <source>
        <dbReference type="Google" id="ProtNLM"/>
    </source>
</evidence>
<evidence type="ECO:0000313" key="4">
    <source>
        <dbReference type="Proteomes" id="UP000219215"/>
    </source>
</evidence>
<dbReference type="RefSeq" id="WP_097012828.1">
    <property type="nucleotide sequence ID" value="NZ_LT907975.1"/>
</dbReference>
<keyword evidence="4" id="KW-1185">Reference proteome</keyword>
<protein>
    <recommendedName>
        <fullName evidence="5">Transmembrane protein</fullName>
    </recommendedName>
</protein>
<feature type="compositionally biased region" description="Acidic residues" evidence="1">
    <location>
        <begin position="105"/>
        <end position="117"/>
    </location>
</feature>
<organism evidence="3 4">
    <name type="scientific">Pseudodesulfovibrio profundus</name>
    <dbReference type="NCBI Taxonomy" id="57320"/>
    <lineage>
        <taxon>Bacteria</taxon>
        <taxon>Pseudomonadati</taxon>
        <taxon>Thermodesulfobacteriota</taxon>
        <taxon>Desulfovibrionia</taxon>
        <taxon>Desulfovibrionales</taxon>
        <taxon>Desulfovibrionaceae</taxon>
    </lineage>
</organism>
<dbReference type="OrthoDB" id="10009184at2"/>
<dbReference type="KEGG" id="pprf:DPRO_3138"/>
<evidence type="ECO:0000256" key="1">
    <source>
        <dbReference type="SAM" id="MobiDB-lite"/>
    </source>
</evidence>
<evidence type="ECO:0000256" key="2">
    <source>
        <dbReference type="SAM" id="Phobius"/>
    </source>
</evidence>
<dbReference type="AlphaFoldDB" id="A0A2C8FB95"/>
<keyword evidence="2" id="KW-0812">Transmembrane</keyword>
<name>A0A2C8FB95_9BACT</name>
<feature type="compositionally biased region" description="Low complexity" evidence="1">
    <location>
        <begin position="118"/>
        <end position="130"/>
    </location>
</feature>
<proteinExistence type="predicted"/>
<dbReference type="EMBL" id="LT907975">
    <property type="protein sequence ID" value="SOB60050.1"/>
    <property type="molecule type" value="Genomic_DNA"/>
</dbReference>
<dbReference type="Proteomes" id="UP000219215">
    <property type="component" value="Chromosome DPRO"/>
</dbReference>
<keyword evidence="2" id="KW-1133">Transmembrane helix</keyword>
<reference evidence="4" key="1">
    <citation type="submission" date="2017-09" db="EMBL/GenBank/DDBJ databases">
        <authorList>
            <person name="Regsiter A."/>
            <person name="William W."/>
        </authorList>
    </citation>
    <scope>NUCLEOTIDE SEQUENCE [LARGE SCALE GENOMIC DNA]</scope>
    <source>
        <strain evidence="4">500-1</strain>
    </source>
</reference>
<sequence length="130" mass="14799">MKKEKKDKESKKLKRMLGSLAEPRDNAIRIKGKTKEQKMETILMIFPAAYFAFLIGIAVFFGGGESCRTITNGRRKEEGSAELFNDITDPAKSYLIQNIHHDNSDMEDNSFDWDDSSSMDSMSSTSMWDD</sequence>
<feature type="region of interest" description="Disordered" evidence="1">
    <location>
        <begin position="101"/>
        <end position="130"/>
    </location>
</feature>
<feature type="transmembrane region" description="Helical" evidence="2">
    <location>
        <begin position="41"/>
        <end position="62"/>
    </location>
</feature>
<evidence type="ECO:0000313" key="3">
    <source>
        <dbReference type="EMBL" id="SOB60050.1"/>
    </source>
</evidence>
<keyword evidence="2" id="KW-0472">Membrane</keyword>